<dbReference type="InterPro" id="IPR036047">
    <property type="entry name" value="F-box-like_dom_sf"/>
</dbReference>
<evidence type="ECO:0000313" key="3">
    <source>
        <dbReference type="Proteomes" id="UP000015103"/>
    </source>
</evidence>
<dbReference type="VEuPathDB" id="VectorBase:RPRC008616"/>
<reference evidence="2" key="1">
    <citation type="submission" date="2015-05" db="UniProtKB">
        <authorList>
            <consortium name="EnsemblMetazoa"/>
        </authorList>
    </citation>
    <scope>IDENTIFICATION</scope>
</reference>
<dbReference type="GeneID" id="141453826"/>
<keyword evidence="3" id="KW-1185">Reference proteome</keyword>
<dbReference type="RefSeq" id="XP_073983578.1">
    <property type="nucleotide sequence ID" value="XM_074127477.1"/>
</dbReference>
<dbReference type="InParanoid" id="T1HX46"/>
<dbReference type="HOGENOM" id="CLU_585703_0_0_1"/>
<dbReference type="AlphaFoldDB" id="T1HX46"/>
<accession>T1HX46</accession>
<feature type="domain" description="F-box" evidence="1">
    <location>
        <begin position="1"/>
        <end position="47"/>
    </location>
</feature>
<dbReference type="RefSeq" id="XP_073983577.1">
    <property type="nucleotide sequence ID" value="XM_074127476.1"/>
</dbReference>
<name>T1HX46_RHOPR</name>
<dbReference type="Gene3D" id="1.20.1280.50">
    <property type="match status" value="1"/>
</dbReference>
<dbReference type="RefSeq" id="XP_073983581.1">
    <property type="nucleotide sequence ID" value="XM_074127480.1"/>
</dbReference>
<organism evidence="2 3">
    <name type="scientific">Rhodnius prolixus</name>
    <name type="common">Triatomid bug</name>
    <dbReference type="NCBI Taxonomy" id="13249"/>
    <lineage>
        <taxon>Eukaryota</taxon>
        <taxon>Metazoa</taxon>
        <taxon>Ecdysozoa</taxon>
        <taxon>Arthropoda</taxon>
        <taxon>Hexapoda</taxon>
        <taxon>Insecta</taxon>
        <taxon>Pterygota</taxon>
        <taxon>Neoptera</taxon>
        <taxon>Paraneoptera</taxon>
        <taxon>Hemiptera</taxon>
        <taxon>Heteroptera</taxon>
        <taxon>Panheteroptera</taxon>
        <taxon>Cimicomorpha</taxon>
        <taxon>Reduviidae</taxon>
        <taxon>Triatominae</taxon>
        <taxon>Rhodnius</taxon>
    </lineage>
</organism>
<evidence type="ECO:0000259" key="1">
    <source>
        <dbReference type="PROSITE" id="PS50181"/>
    </source>
</evidence>
<protein>
    <submittedName>
        <fullName evidence="2">F-box domain-containing protein</fullName>
    </submittedName>
</protein>
<evidence type="ECO:0000313" key="2">
    <source>
        <dbReference type="EnsemblMetazoa" id="RPRC008616-PA"/>
    </source>
</evidence>
<dbReference type="SMART" id="SM00256">
    <property type="entry name" value="FBOX"/>
    <property type="match status" value="1"/>
</dbReference>
<dbReference type="EMBL" id="ACPB03000379">
    <property type="status" value="NOT_ANNOTATED_CDS"/>
    <property type="molecule type" value="Genomic_DNA"/>
</dbReference>
<dbReference type="RefSeq" id="XP_073983579.1">
    <property type="nucleotide sequence ID" value="XM_074127478.1"/>
</dbReference>
<proteinExistence type="predicted"/>
<dbReference type="EnsemblMetazoa" id="RPRC008616-RA">
    <property type="protein sequence ID" value="RPRC008616-PA"/>
    <property type="gene ID" value="RPRC008616"/>
</dbReference>
<dbReference type="SUPFAM" id="SSF81383">
    <property type="entry name" value="F-box domain"/>
    <property type="match status" value="1"/>
</dbReference>
<dbReference type="PROSITE" id="PS50181">
    <property type="entry name" value="FBOX"/>
    <property type="match status" value="1"/>
</dbReference>
<dbReference type="RefSeq" id="XP_073983580.1">
    <property type="nucleotide sequence ID" value="XM_074127479.1"/>
</dbReference>
<dbReference type="Proteomes" id="UP000015103">
    <property type="component" value="Unassembled WGS sequence"/>
</dbReference>
<dbReference type="Pfam" id="PF12937">
    <property type="entry name" value="F-box-like"/>
    <property type="match status" value="1"/>
</dbReference>
<dbReference type="STRING" id="13249.T1HX46"/>
<dbReference type="RefSeq" id="XP_073983582.1">
    <property type="nucleotide sequence ID" value="XM_074127481.1"/>
</dbReference>
<sequence>MDFIHILPLEILEEIFLFLDSIDLIRCSCVSYRWREVINSNKIWAKRCAVEKILHKPYLRKKDSLFLNPTKMYKTTDSISNRLTATCHWRSHYNRYMYVKRNWKRGHYTMLRTKVKTSHYKEGMLLNIEDARISVHLVPESLEEKFYIEKKDRFGMVDNVLLKDGHIIYTQGRYVGCFKRDGNTFSPLYELELERSSCEYQPSRNHADKTLTAAVTDKFLLIQDNQNPCYFRFYHWTKGTLERVLSVHKSLSLVRSSCPEFSCIEALGDKVYVSYTVSNKNLISQYNFTTGKWGHTFETHLRAFELVSSNNFLCAKLSDIAFEKSCELNVWSLHTKIEVALFCTNKNLPVILTQDGKIIFTEHESIYVRGLVTSFDVEMNVATRLESMCLVWDKMLLVNLGSALQLWDWANGIRLQTFLRDAISNVWADDKLIVVSISRFINSYSPAGAYIIAFW</sequence>
<dbReference type="InterPro" id="IPR001810">
    <property type="entry name" value="F-box_dom"/>
</dbReference>